<dbReference type="InterPro" id="IPR016164">
    <property type="entry name" value="FAD-linked_Oxase-like_C"/>
</dbReference>
<dbReference type="InterPro" id="IPR008949">
    <property type="entry name" value="Isoprenoid_synthase_dom_sf"/>
</dbReference>
<organism evidence="4 5">
    <name type="scientific">Nannocystis radixulma</name>
    <dbReference type="NCBI Taxonomy" id="2995305"/>
    <lineage>
        <taxon>Bacteria</taxon>
        <taxon>Pseudomonadati</taxon>
        <taxon>Myxococcota</taxon>
        <taxon>Polyangia</taxon>
        <taxon>Nannocystales</taxon>
        <taxon>Nannocystaceae</taxon>
        <taxon>Nannocystis</taxon>
    </lineage>
</organism>
<dbReference type="Gene3D" id="3.30.43.10">
    <property type="entry name" value="Uridine Diphospho-n-acetylenolpyruvylglucosamine Reductase, domain 2"/>
    <property type="match status" value="1"/>
</dbReference>
<evidence type="ECO:0000256" key="2">
    <source>
        <dbReference type="ARBA" id="ARBA00022827"/>
    </source>
</evidence>
<dbReference type="PROSITE" id="PS51387">
    <property type="entry name" value="FAD_PCMH"/>
    <property type="match status" value="1"/>
</dbReference>
<name>A0ABT5BEF0_9BACT</name>
<keyword evidence="5" id="KW-1185">Reference proteome</keyword>
<sequence length="898" mass="99311">MPTHPDSARLDAALVDWGKRSGLFDNATDAELAEIRMGHVAYYAAPLTSSPVLWLIGTFGMWLFGVDDYIVEPGLPLSDLKRACDDVIRGGQTSRPLAPGSRYFLELRREMIALGGGELLPQLADAVQHLFLANEKEQRYIKDDILPGLADYLRLRTGIVSIQVFVQVQRCERGLLPPHRYLCDRLQWLSDLSSLLSGLLNDIIGFRRDIETNFPMNIIAVLALEFRVDLATAYVMSINLIEAIKHSFDALVEDVCAHPGPYPEAAAQARAISVWPDAWYTWHQTTPRYLHDQAVAPPEVAVPDYQDWRSGPLLRALASRGNRDAPTQSTAELFGWLPMSNRATGSTAVRADSAAPAVPAVPVKLVPNPATPPNFPSSIPVRWEPYRNWARTVTVDGVWVCEPRDTAEVVSLVNWARVQGFRIRASAGRHNFTPLTVTDGADANRVLLVDTRKHLTGLRMVSRDPAAVQVGTGGTIEALLTFLENQGYGLATAPVTGDLTLGGLLATGAHGNSVDVPGQVSPLGHNHGLFSNLVISFTAIVWDETRGQYVARTFDRSHPDSAAFLVHLGRAFLTEVTLRVGSNQILRCVSDVNLLATEIFGPASVPSAQRFASMVQRAGRVDVLWFPYHDRTWVKTWTSASGPSGARPTMTPYNYPFTDNVPAPISDLVTRVMNGAPELAPMLSAQQHENIVRGLAATVSADLIGPSKNVLLWERTSILRHTTNGYAICTRRADLQRVVHEFAEFYRRRLHDYQQQGRYPINGGLHVRATSMDSAAGLELPDARPPALSSIAPYSGRSDWDVAVWLGVFTLPGTPYANPFYREIEEFLFTHYRPPYAMARPEWSKGWAFTDDGPCSDQSVLTDTIPRTFGDSWSWAKSRLMAYDPHRVFSNDFLDSFL</sequence>
<evidence type="ECO:0000313" key="5">
    <source>
        <dbReference type="Proteomes" id="UP001217838"/>
    </source>
</evidence>
<dbReference type="Gene3D" id="3.40.462.10">
    <property type="entry name" value="FAD-linked oxidases, C-terminal domain"/>
    <property type="match status" value="1"/>
</dbReference>
<dbReference type="PANTHER" id="PTHR43762">
    <property type="entry name" value="L-GULONOLACTONE OXIDASE"/>
    <property type="match status" value="1"/>
</dbReference>
<comment type="caution">
    <text evidence="4">The sequence shown here is derived from an EMBL/GenBank/DDBJ whole genome shotgun (WGS) entry which is preliminary data.</text>
</comment>
<keyword evidence="2" id="KW-0274">FAD</keyword>
<dbReference type="InterPro" id="IPR006094">
    <property type="entry name" value="Oxid_FAD_bind_N"/>
</dbReference>
<dbReference type="EMBL" id="JAQNDN010000019">
    <property type="protein sequence ID" value="MDC0672506.1"/>
    <property type="molecule type" value="Genomic_DNA"/>
</dbReference>
<dbReference type="Proteomes" id="UP001217838">
    <property type="component" value="Unassembled WGS sequence"/>
</dbReference>
<dbReference type="Gene3D" id="1.10.600.10">
    <property type="entry name" value="Farnesyl Diphosphate Synthase"/>
    <property type="match status" value="1"/>
</dbReference>
<evidence type="ECO:0000256" key="1">
    <source>
        <dbReference type="ARBA" id="ARBA00022630"/>
    </source>
</evidence>
<dbReference type="Gene3D" id="3.30.465.10">
    <property type="match status" value="1"/>
</dbReference>
<dbReference type="SUPFAM" id="SSF55103">
    <property type="entry name" value="FAD-linked oxidases, C-terminal domain"/>
    <property type="match status" value="1"/>
</dbReference>
<dbReference type="Pfam" id="PF19086">
    <property type="entry name" value="Terpene_syn_C_2"/>
    <property type="match status" value="1"/>
</dbReference>
<keyword evidence="1" id="KW-0285">Flavoprotein</keyword>
<evidence type="ECO:0000313" key="4">
    <source>
        <dbReference type="EMBL" id="MDC0672506.1"/>
    </source>
</evidence>
<dbReference type="InterPro" id="IPR036318">
    <property type="entry name" value="FAD-bd_PCMH-like_sf"/>
</dbReference>
<gene>
    <name evidence="4" type="ORF">POL58_32450</name>
</gene>
<dbReference type="SUPFAM" id="SSF56176">
    <property type="entry name" value="FAD-binding/transporter-associated domain-like"/>
    <property type="match status" value="1"/>
</dbReference>
<dbReference type="InterPro" id="IPR010031">
    <property type="entry name" value="FAD_lactone_oxidase-like"/>
</dbReference>
<dbReference type="SUPFAM" id="SSF48576">
    <property type="entry name" value="Terpenoid synthases"/>
    <property type="match status" value="1"/>
</dbReference>
<dbReference type="InterPro" id="IPR016170">
    <property type="entry name" value="Cytok_DH_C_sf"/>
</dbReference>
<proteinExistence type="predicted"/>
<dbReference type="InterPro" id="IPR016169">
    <property type="entry name" value="FAD-bd_PCMH_sub2"/>
</dbReference>
<feature type="domain" description="FAD-binding PCMH-type" evidence="3">
    <location>
        <begin position="392"/>
        <end position="583"/>
    </location>
</feature>
<accession>A0ABT5BEF0</accession>
<dbReference type="Gene3D" id="1.10.45.10">
    <property type="entry name" value="Vanillyl-alcohol Oxidase, Chain A, domain 4"/>
    <property type="match status" value="1"/>
</dbReference>
<evidence type="ECO:0000259" key="3">
    <source>
        <dbReference type="PROSITE" id="PS51387"/>
    </source>
</evidence>
<dbReference type="InterPro" id="IPR016166">
    <property type="entry name" value="FAD-bd_PCMH"/>
</dbReference>
<dbReference type="InterPro" id="IPR016167">
    <property type="entry name" value="FAD-bd_PCMH_sub1"/>
</dbReference>
<dbReference type="Pfam" id="PF09129">
    <property type="entry name" value="Chol_subst-bind"/>
    <property type="match status" value="1"/>
</dbReference>
<dbReference type="InterPro" id="IPR016171">
    <property type="entry name" value="Vanillyl_alc_oxidase_C-sub2"/>
</dbReference>
<dbReference type="PANTHER" id="PTHR43762:SF1">
    <property type="entry name" value="D-ARABINONO-1,4-LACTONE OXIDASE"/>
    <property type="match status" value="1"/>
</dbReference>
<protein>
    <submittedName>
        <fullName evidence="4">Cholesterol oxidase substrate-binding domain-containing protein</fullName>
    </submittedName>
</protein>
<reference evidence="4 5" key="1">
    <citation type="submission" date="2022-11" db="EMBL/GenBank/DDBJ databases">
        <title>Minimal conservation of predation-associated metabolite biosynthetic gene clusters underscores biosynthetic potential of Myxococcota including descriptions for ten novel species: Archangium lansinium sp. nov., Myxococcus landrumus sp. nov., Nannocystis bai.</title>
        <authorList>
            <person name="Ahearne A."/>
            <person name="Stevens C."/>
            <person name="Dowd S."/>
        </authorList>
    </citation>
    <scope>NUCLEOTIDE SEQUENCE [LARGE SCALE GENOMIC DNA]</scope>
    <source>
        <strain evidence="4 5">NCELM</strain>
    </source>
</reference>
<dbReference type="Pfam" id="PF01565">
    <property type="entry name" value="FAD_binding_4"/>
    <property type="match status" value="1"/>
</dbReference>
<dbReference type="InterPro" id="IPR015213">
    <property type="entry name" value="Cholesterol_OX_subst-bd"/>
</dbReference>